<dbReference type="InterPro" id="IPR036640">
    <property type="entry name" value="ABC1_TM_sf"/>
</dbReference>
<feature type="transmembrane region" description="Helical" evidence="7">
    <location>
        <begin position="124"/>
        <end position="141"/>
    </location>
</feature>
<dbReference type="Pfam" id="PF00005">
    <property type="entry name" value="ABC_tran"/>
    <property type="match status" value="1"/>
</dbReference>
<dbReference type="PANTHER" id="PTHR24221:SF653">
    <property type="entry name" value="TRANSPORT ATP-BINDING PROTEIN CYDC"/>
    <property type="match status" value="1"/>
</dbReference>
<evidence type="ECO:0000256" key="1">
    <source>
        <dbReference type="ARBA" id="ARBA00004651"/>
    </source>
</evidence>
<dbReference type="InterPro" id="IPR003593">
    <property type="entry name" value="AAA+_ATPase"/>
</dbReference>
<accession>A0A0C5VX64</accession>
<evidence type="ECO:0000256" key="6">
    <source>
        <dbReference type="ARBA" id="ARBA00023136"/>
    </source>
</evidence>
<feature type="transmembrane region" description="Helical" evidence="7">
    <location>
        <begin position="41"/>
        <end position="61"/>
    </location>
</feature>
<evidence type="ECO:0000256" key="3">
    <source>
        <dbReference type="ARBA" id="ARBA00022741"/>
    </source>
</evidence>
<dbReference type="Gene3D" id="3.40.50.300">
    <property type="entry name" value="P-loop containing nucleotide triphosphate hydrolases"/>
    <property type="match status" value="1"/>
</dbReference>
<dbReference type="InterPro" id="IPR003439">
    <property type="entry name" value="ABC_transporter-like_ATP-bd"/>
</dbReference>
<evidence type="ECO:0000256" key="4">
    <source>
        <dbReference type="ARBA" id="ARBA00022840"/>
    </source>
</evidence>
<evidence type="ECO:0000259" key="8">
    <source>
        <dbReference type="PROSITE" id="PS50893"/>
    </source>
</evidence>
<dbReference type="RefSeq" id="WP_044619533.1">
    <property type="nucleotide sequence ID" value="NZ_CP007142.1"/>
</dbReference>
<evidence type="ECO:0000256" key="5">
    <source>
        <dbReference type="ARBA" id="ARBA00022989"/>
    </source>
</evidence>
<dbReference type="InterPro" id="IPR011527">
    <property type="entry name" value="ABC1_TM_dom"/>
</dbReference>
<feature type="transmembrane region" description="Helical" evidence="7">
    <location>
        <begin position="147"/>
        <end position="163"/>
    </location>
</feature>
<dbReference type="PANTHER" id="PTHR24221">
    <property type="entry name" value="ATP-BINDING CASSETTE SUB-FAMILY B"/>
    <property type="match status" value="1"/>
</dbReference>
<dbReference type="InterPro" id="IPR039421">
    <property type="entry name" value="Type_1_exporter"/>
</dbReference>
<dbReference type="SUPFAM" id="SSF52540">
    <property type="entry name" value="P-loop containing nucleoside triphosphate hydrolases"/>
    <property type="match status" value="1"/>
</dbReference>
<dbReference type="PROSITE" id="PS00211">
    <property type="entry name" value="ABC_TRANSPORTER_1"/>
    <property type="match status" value="1"/>
</dbReference>
<dbReference type="GO" id="GO:0005524">
    <property type="term" value="F:ATP binding"/>
    <property type="evidence" value="ECO:0007669"/>
    <property type="project" value="UniProtKB-KW"/>
</dbReference>
<dbReference type="PROSITE" id="PS50929">
    <property type="entry name" value="ABC_TM1F"/>
    <property type="match status" value="1"/>
</dbReference>
<feature type="domain" description="ABC transporter" evidence="8">
    <location>
        <begin position="305"/>
        <end position="512"/>
    </location>
</feature>
<dbReference type="GO" id="GO:0005886">
    <property type="term" value="C:plasma membrane"/>
    <property type="evidence" value="ECO:0007669"/>
    <property type="project" value="UniProtKB-SubCell"/>
</dbReference>
<dbReference type="STRING" id="1445510.YC6258_05890"/>
<dbReference type="PROSITE" id="PS50893">
    <property type="entry name" value="ABC_TRANSPORTER_2"/>
    <property type="match status" value="1"/>
</dbReference>
<dbReference type="AlphaFoldDB" id="A0A0C5VX64"/>
<reference evidence="10 11" key="1">
    <citation type="submission" date="2014-01" db="EMBL/GenBank/DDBJ databases">
        <title>Full genme sequencing of cellulolytic bacterium Gynuella sunshinyii YC6258T gen. nov., sp. nov.</title>
        <authorList>
            <person name="Khan H."/>
            <person name="Chung E.J."/>
            <person name="Chung Y.R."/>
        </authorList>
    </citation>
    <scope>NUCLEOTIDE SEQUENCE [LARGE SCALE GENOMIC DNA]</scope>
    <source>
        <strain evidence="10 11">YC6258</strain>
    </source>
</reference>
<dbReference type="KEGG" id="gsn:YC6258_05890"/>
<evidence type="ECO:0000256" key="2">
    <source>
        <dbReference type="ARBA" id="ARBA00022692"/>
    </source>
</evidence>
<keyword evidence="3" id="KW-0547">Nucleotide-binding</keyword>
<dbReference type="InterPro" id="IPR017871">
    <property type="entry name" value="ABC_transporter-like_CS"/>
</dbReference>
<sequence length="512" mass="56717">MIRISALLLAVINAAAGLTLLLLSGWFIAAAAVAGLSPLALNFNYVVPSTLIRLLAFIRIISGYGEKYIGHASLFDILGTLRLKLFSQVMQSSQTAPRAGELEKLTLHVESLANASLSYLHPNLSALTLATAVGITLIILAPGQLSLFIATMLLVIGLIILQYQRLRDIKQRLNEQQSVYRFELEHYLRSAPLWNYQLTHQALNQQEQQWLNHVLTLQTRQHQSEWSLLLLSSMALVMAIYTTPDTLTGSPYALLVFLVYIAMPDWLGNGVRAISAGIDARQARLAIATDSIPEKLPAESSSAPVNIHHLQLQGFGWQRNEQVGQPLNLQLQRGNILWIKGSSGSGKSSLLMALGALLPFYGILRLNGQTCSHWRPASLLYIEQFPYILSDSLRNNLLLAAPDADDTRLAQALQFARLETLLQEGLDQWLGELGRDLSGGEKKRLGLARAWLSNAPVWLLDEPFEGLDQQTRDALTNNLEAIRDQHIVMIASHIEPQHIALTHIVDLDQLTL</sequence>
<dbReference type="GO" id="GO:0016887">
    <property type="term" value="F:ATP hydrolysis activity"/>
    <property type="evidence" value="ECO:0007669"/>
    <property type="project" value="InterPro"/>
</dbReference>
<dbReference type="InterPro" id="IPR027417">
    <property type="entry name" value="P-loop_NTPase"/>
</dbReference>
<comment type="subcellular location">
    <subcellularLocation>
        <location evidence="1">Cell membrane</location>
        <topology evidence="1">Multi-pass membrane protein</topology>
    </subcellularLocation>
</comment>
<dbReference type="HOGENOM" id="CLU_000604_84_9_6"/>
<dbReference type="GO" id="GO:0034040">
    <property type="term" value="F:ATPase-coupled lipid transmembrane transporter activity"/>
    <property type="evidence" value="ECO:0007669"/>
    <property type="project" value="TreeGrafter"/>
</dbReference>
<evidence type="ECO:0000259" key="9">
    <source>
        <dbReference type="PROSITE" id="PS50929"/>
    </source>
</evidence>
<evidence type="ECO:0000256" key="7">
    <source>
        <dbReference type="SAM" id="Phobius"/>
    </source>
</evidence>
<keyword evidence="4" id="KW-0067">ATP-binding</keyword>
<dbReference type="GO" id="GO:0140359">
    <property type="term" value="F:ABC-type transporter activity"/>
    <property type="evidence" value="ECO:0007669"/>
    <property type="project" value="InterPro"/>
</dbReference>
<gene>
    <name evidence="10" type="ORF">YC6258_05890</name>
</gene>
<evidence type="ECO:0000313" key="10">
    <source>
        <dbReference type="EMBL" id="AJQ97918.1"/>
    </source>
</evidence>
<dbReference type="EMBL" id="CP007142">
    <property type="protein sequence ID" value="AJQ97918.1"/>
    <property type="molecule type" value="Genomic_DNA"/>
</dbReference>
<dbReference type="Gene3D" id="1.20.1560.10">
    <property type="entry name" value="ABC transporter type 1, transmembrane domain"/>
    <property type="match status" value="1"/>
</dbReference>
<dbReference type="SMART" id="SM00382">
    <property type="entry name" value="AAA"/>
    <property type="match status" value="1"/>
</dbReference>
<organism evidence="10 11">
    <name type="scientific">Gynuella sunshinyii YC6258</name>
    <dbReference type="NCBI Taxonomy" id="1445510"/>
    <lineage>
        <taxon>Bacteria</taxon>
        <taxon>Pseudomonadati</taxon>
        <taxon>Pseudomonadota</taxon>
        <taxon>Gammaproteobacteria</taxon>
        <taxon>Oceanospirillales</taxon>
        <taxon>Saccharospirillaceae</taxon>
        <taxon>Gynuella</taxon>
    </lineage>
</organism>
<feature type="domain" description="ABC transmembrane type-1" evidence="9">
    <location>
        <begin position="6"/>
        <end position="178"/>
    </location>
</feature>
<name>A0A0C5VX64_9GAMM</name>
<dbReference type="SUPFAM" id="SSF90123">
    <property type="entry name" value="ABC transporter transmembrane region"/>
    <property type="match status" value="1"/>
</dbReference>
<keyword evidence="11" id="KW-1185">Reference proteome</keyword>
<dbReference type="Proteomes" id="UP000032266">
    <property type="component" value="Chromosome"/>
</dbReference>
<keyword evidence="5 7" id="KW-1133">Transmembrane helix</keyword>
<protein>
    <submittedName>
        <fullName evidence="10">ABC-type transport system involved in cytochrome bd biosynthesis, fused ATPase and permease component</fullName>
    </submittedName>
</protein>
<evidence type="ECO:0000313" key="11">
    <source>
        <dbReference type="Proteomes" id="UP000032266"/>
    </source>
</evidence>
<keyword evidence="6 7" id="KW-0472">Membrane</keyword>
<feature type="transmembrane region" description="Helical" evidence="7">
    <location>
        <begin position="249"/>
        <end position="267"/>
    </location>
</feature>
<keyword evidence="2 7" id="KW-0812">Transmembrane</keyword>
<proteinExistence type="predicted"/>
<feature type="transmembrane region" description="Helical" evidence="7">
    <location>
        <begin position="226"/>
        <end position="243"/>
    </location>
</feature>